<accession>A0A6G0W1E3</accession>
<feature type="compositionally biased region" description="Basic and acidic residues" evidence="1">
    <location>
        <begin position="1"/>
        <end position="11"/>
    </location>
</feature>
<feature type="domain" description="Pre-C2HC" evidence="2">
    <location>
        <begin position="207"/>
        <end position="275"/>
    </location>
</feature>
<feature type="region of interest" description="Disordered" evidence="1">
    <location>
        <begin position="1"/>
        <end position="29"/>
    </location>
</feature>
<name>A0A6G0W1E3_APHCR</name>
<evidence type="ECO:0000313" key="3">
    <source>
        <dbReference type="EMBL" id="KAF0718980.1"/>
    </source>
</evidence>
<dbReference type="SMART" id="SM00596">
    <property type="entry name" value="PRE_C2HC"/>
    <property type="match status" value="1"/>
</dbReference>
<proteinExistence type="predicted"/>
<dbReference type="Proteomes" id="UP000478052">
    <property type="component" value="Unassembled WGS sequence"/>
</dbReference>
<gene>
    <name evidence="3" type="ORF">FWK35_00025420</name>
</gene>
<keyword evidence="4" id="KW-1185">Reference proteome</keyword>
<feature type="compositionally biased region" description="Low complexity" evidence="1">
    <location>
        <begin position="19"/>
        <end position="29"/>
    </location>
</feature>
<evidence type="ECO:0000256" key="1">
    <source>
        <dbReference type="SAM" id="MobiDB-lite"/>
    </source>
</evidence>
<dbReference type="AlphaFoldDB" id="A0A6G0W1E3"/>
<dbReference type="Pfam" id="PF07530">
    <property type="entry name" value="PRE_C2HC"/>
    <property type="match status" value="1"/>
</dbReference>
<evidence type="ECO:0000259" key="2">
    <source>
        <dbReference type="SMART" id="SM00596"/>
    </source>
</evidence>
<comment type="caution">
    <text evidence="3">The sequence shown here is derived from an EMBL/GenBank/DDBJ whole genome shotgun (WGS) entry which is preliminary data.</text>
</comment>
<dbReference type="InterPro" id="IPR006579">
    <property type="entry name" value="Pre_C2HC_dom"/>
</dbReference>
<organism evidence="3 4">
    <name type="scientific">Aphis craccivora</name>
    <name type="common">Cowpea aphid</name>
    <dbReference type="NCBI Taxonomy" id="307492"/>
    <lineage>
        <taxon>Eukaryota</taxon>
        <taxon>Metazoa</taxon>
        <taxon>Ecdysozoa</taxon>
        <taxon>Arthropoda</taxon>
        <taxon>Hexapoda</taxon>
        <taxon>Insecta</taxon>
        <taxon>Pterygota</taxon>
        <taxon>Neoptera</taxon>
        <taxon>Paraneoptera</taxon>
        <taxon>Hemiptera</taxon>
        <taxon>Sternorrhyncha</taxon>
        <taxon>Aphidomorpha</taxon>
        <taxon>Aphidoidea</taxon>
        <taxon>Aphididae</taxon>
        <taxon>Aphidini</taxon>
        <taxon>Aphis</taxon>
        <taxon>Aphis</taxon>
    </lineage>
</organism>
<evidence type="ECO:0000313" key="4">
    <source>
        <dbReference type="Proteomes" id="UP000478052"/>
    </source>
</evidence>
<reference evidence="3 4" key="1">
    <citation type="submission" date="2019-08" db="EMBL/GenBank/DDBJ databases">
        <title>Whole genome of Aphis craccivora.</title>
        <authorList>
            <person name="Voronova N.V."/>
            <person name="Shulinski R.S."/>
            <person name="Bandarenka Y.V."/>
            <person name="Zhorov D.G."/>
            <person name="Warner D."/>
        </authorList>
    </citation>
    <scope>NUCLEOTIDE SEQUENCE [LARGE SCALE GENOMIC DNA]</scope>
    <source>
        <strain evidence="3">180601</strain>
        <tissue evidence="3">Whole Body</tissue>
    </source>
</reference>
<protein>
    <recommendedName>
        <fullName evidence="2">Pre-C2HC domain-containing protein</fullName>
    </recommendedName>
</protein>
<sequence length="392" mass="44426">MFMIKAKEKPRLSAGGQISSTSRRALSSSDNVNRNIIMNSTNPSTKNNKNNQTTHSDINNLLINSHVNRIQSVPNDVFNSSEEINEVGFETPKSKNTSKRNHSSTDSLDAKKIQNEHNFAVNEDDAQINDMNIEADETQNFKQKLSPPIIVKGLLDFVGFRNELINLIGPENFTFKSSTNNLKIQTTKPEFYRKTILIRNLHPTTPTVDIGVAIEEIGFSVRQVTNIRHKTTKINLPIFFVDLEPAIINTDIFSVTSLLHTKVKIEEPHKRTDIIQRMNCQDYGHSRKYCSYTPRCVRCGEEHPTSHCVKTKDLPAKCALCMGNHPANYKGCQVYKNLQQLRKPTSNKNSNYTNRISVKNVNNVNVKNTDCEATQQPTTNTFKPLKPNYTYA</sequence>
<dbReference type="OrthoDB" id="4184572at2759"/>
<feature type="region of interest" description="Disordered" evidence="1">
    <location>
        <begin position="88"/>
        <end position="110"/>
    </location>
</feature>
<dbReference type="EMBL" id="VUJU01009614">
    <property type="protein sequence ID" value="KAF0718980.1"/>
    <property type="molecule type" value="Genomic_DNA"/>
</dbReference>